<keyword evidence="2" id="KW-0472">Membrane</keyword>
<feature type="transmembrane region" description="Helical" evidence="2">
    <location>
        <begin position="39"/>
        <end position="56"/>
    </location>
</feature>
<dbReference type="VEuPathDB" id="TriTrypDB:BSAL_44695"/>
<organism evidence="3 4">
    <name type="scientific">Bodo saltans</name>
    <name type="common">Flagellated protozoan</name>
    <dbReference type="NCBI Taxonomy" id="75058"/>
    <lineage>
        <taxon>Eukaryota</taxon>
        <taxon>Discoba</taxon>
        <taxon>Euglenozoa</taxon>
        <taxon>Kinetoplastea</taxon>
        <taxon>Metakinetoplastina</taxon>
        <taxon>Eubodonida</taxon>
        <taxon>Bodonidae</taxon>
        <taxon>Bodo</taxon>
    </lineage>
</organism>
<dbReference type="EMBL" id="CYKH01002193">
    <property type="protein sequence ID" value="CUG93771.1"/>
    <property type="molecule type" value="Genomic_DNA"/>
</dbReference>
<dbReference type="OMA" id="HAKFRAG"/>
<dbReference type="Proteomes" id="UP000051952">
    <property type="component" value="Unassembled WGS sequence"/>
</dbReference>
<evidence type="ECO:0000313" key="4">
    <source>
        <dbReference type="Proteomes" id="UP000051952"/>
    </source>
</evidence>
<evidence type="ECO:0000256" key="2">
    <source>
        <dbReference type="SAM" id="Phobius"/>
    </source>
</evidence>
<keyword evidence="2 3" id="KW-0812">Transmembrane</keyword>
<name>A0A0S4JU07_BODSA</name>
<accession>A0A0S4JU07</accession>
<gene>
    <name evidence="3" type="ORF">BSAL_44695</name>
</gene>
<evidence type="ECO:0000313" key="3">
    <source>
        <dbReference type="EMBL" id="CUG93771.1"/>
    </source>
</evidence>
<proteinExistence type="predicted"/>
<keyword evidence="2" id="KW-1133">Transmembrane helix</keyword>
<feature type="region of interest" description="Disordered" evidence="1">
    <location>
        <begin position="78"/>
        <end position="103"/>
    </location>
</feature>
<dbReference type="AlphaFoldDB" id="A0A0S4JU07"/>
<sequence length="103" mass="12562">MSEHFTNKQKAEERTDWRRFINRNYQPTTQGEIRFLRHAKFRAGLFFVYLFGFIYMNPEYSYTATWIQTKYRERNERIADEERQRVTPSKHSSSDDAVGRKMP</sequence>
<keyword evidence="4" id="KW-1185">Reference proteome</keyword>
<reference evidence="4" key="1">
    <citation type="submission" date="2015-09" db="EMBL/GenBank/DDBJ databases">
        <authorList>
            <consortium name="Pathogen Informatics"/>
        </authorList>
    </citation>
    <scope>NUCLEOTIDE SEQUENCE [LARGE SCALE GENOMIC DNA]</scope>
    <source>
        <strain evidence="4">Lake Konstanz</strain>
    </source>
</reference>
<evidence type="ECO:0000256" key="1">
    <source>
        <dbReference type="SAM" id="MobiDB-lite"/>
    </source>
</evidence>
<protein>
    <submittedName>
        <fullName evidence="3">Transmembrane protein, putative</fullName>
    </submittedName>
</protein>
<dbReference type="OrthoDB" id="262841at2759"/>
<feature type="compositionally biased region" description="Basic and acidic residues" evidence="1">
    <location>
        <begin position="92"/>
        <end position="103"/>
    </location>
</feature>